<keyword evidence="1" id="KW-0732">Signal</keyword>
<dbReference type="Gene3D" id="2.60.20.10">
    <property type="entry name" value="Crystallins"/>
    <property type="match status" value="1"/>
</dbReference>
<dbReference type="Proteomes" id="UP000199137">
    <property type="component" value="Unassembled WGS sequence"/>
</dbReference>
<dbReference type="OrthoDB" id="4554488at2"/>
<dbReference type="InterPro" id="IPR011024">
    <property type="entry name" value="G_crystallin-like"/>
</dbReference>
<dbReference type="SUPFAM" id="SSF49695">
    <property type="entry name" value="gamma-Crystallin-like"/>
    <property type="match status" value="1"/>
</dbReference>
<dbReference type="Pfam" id="PF03995">
    <property type="entry name" value="Inhibitor_I36"/>
    <property type="match status" value="1"/>
</dbReference>
<evidence type="ECO:0000313" key="3">
    <source>
        <dbReference type="Proteomes" id="UP000199137"/>
    </source>
</evidence>
<proteinExistence type="predicted"/>
<organism evidence="2 3">
    <name type="scientific">Amycolatopsis rubida</name>
    <dbReference type="NCBI Taxonomy" id="112413"/>
    <lineage>
        <taxon>Bacteria</taxon>
        <taxon>Bacillati</taxon>
        <taxon>Actinomycetota</taxon>
        <taxon>Actinomycetes</taxon>
        <taxon>Pseudonocardiales</taxon>
        <taxon>Pseudonocardiaceae</taxon>
        <taxon>Amycolatopsis</taxon>
    </lineage>
</organism>
<reference evidence="2 3" key="1">
    <citation type="submission" date="2016-10" db="EMBL/GenBank/DDBJ databases">
        <authorList>
            <person name="de Groot N.N."/>
        </authorList>
    </citation>
    <scope>NUCLEOTIDE SEQUENCE [LARGE SCALE GENOMIC DNA]</scope>
    <source>
        <strain evidence="2 3">DSM 44637</strain>
    </source>
</reference>
<feature type="chain" id="PRO_5038491226" evidence="1">
    <location>
        <begin position="25"/>
        <end position="145"/>
    </location>
</feature>
<dbReference type="RefSeq" id="WP_093572058.1">
    <property type="nucleotide sequence ID" value="NZ_FOWC01000001.1"/>
</dbReference>
<feature type="signal peptide" evidence="1">
    <location>
        <begin position="1"/>
        <end position="24"/>
    </location>
</feature>
<sequence length="145" mass="15139">MRLNVIGAAIVAAAGAAVIGGAPATATGSQDPAAAVRQEILAGGRDSGAVATLDGGWNRCPAGYFCIFDGYDGSGRMAYFRTGSPNLGQQGMDKKASSQTNRSRWTFAMYEGCNYTGRVGYHPAGSQYNLSPWGGDNFDSSLRRV</sequence>
<dbReference type="EMBL" id="FOWC01000001">
    <property type="protein sequence ID" value="SFO06093.1"/>
    <property type="molecule type" value="Genomic_DNA"/>
</dbReference>
<gene>
    <name evidence="2" type="ORF">SAMN05421854_101479</name>
</gene>
<name>A0A1I5E424_9PSEU</name>
<accession>A0A1I5E424</accession>
<evidence type="ECO:0000256" key="1">
    <source>
        <dbReference type="SAM" id="SignalP"/>
    </source>
</evidence>
<protein>
    <submittedName>
        <fullName evidence="2">Peptidase inhibitor family I36</fullName>
    </submittedName>
</protein>
<evidence type="ECO:0000313" key="2">
    <source>
        <dbReference type="EMBL" id="SFO06093.1"/>
    </source>
</evidence>
<dbReference type="AlphaFoldDB" id="A0A1I5E424"/>